<dbReference type="EMBL" id="PNJD01000246">
    <property type="protein sequence ID" value="PMP97022.1"/>
    <property type="molecule type" value="Genomic_DNA"/>
</dbReference>
<dbReference type="Pfam" id="PF00126">
    <property type="entry name" value="HTH_1"/>
    <property type="match status" value="1"/>
</dbReference>
<dbReference type="AlphaFoldDB" id="A0A2N7QEM6"/>
<evidence type="ECO:0000313" key="7">
    <source>
        <dbReference type="Proteomes" id="UP000235619"/>
    </source>
</evidence>
<dbReference type="PROSITE" id="PS50931">
    <property type="entry name" value="HTH_LYSR"/>
    <property type="match status" value="1"/>
</dbReference>
<comment type="similarity">
    <text evidence="1">Belongs to the LysR transcriptional regulatory family.</text>
</comment>
<dbReference type="SUPFAM" id="SSF46785">
    <property type="entry name" value="Winged helix' DNA-binding domain"/>
    <property type="match status" value="1"/>
</dbReference>
<dbReference type="InterPro" id="IPR000847">
    <property type="entry name" value="LysR_HTH_N"/>
</dbReference>
<comment type="caution">
    <text evidence="6">The sequence shown here is derived from an EMBL/GenBank/DDBJ whole genome shotgun (WGS) entry which is preliminary data.</text>
</comment>
<dbReference type="PANTHER" id="PTHR30126">
    <property type="entry name" value="HTH-TYPE TRANSCRIPTIONAL REGULATOR"/>
    <property type="match status" value="1"/>
</dbReference>
<dbReference type="PANTHER" id="PTHR30126:SF64">
    <property type="entry name" value="HTH-TYPE TRANSCRIPTIONAL REGULATOR CITR"/>
    <property type="match status" value="1"/>
</dbReference>
<dbReference type="InterPro" id="IPR036388">
    <property type="entry name" value="WH-like_DNA-bd_sf"/>
</dbReference>
<evidence type="ECO:0000256" key="2">
    <source>
        <dbReference type="ARBA" id="ARBA00023015"/>
    </source>
</evidence>
<dbReference type="InterPro" id="IPR005119">
    <property type="entry name" value="LysR_subst-bd"/>
</dbReference>
<dbReference type="FunFam" id="1.10.10.10:FF:000001">
    <property type="entry name" value="LysR family transcriptional regulator"/>
    <property type="match status" value="1"/>
</dbReference>
<reference evidence="6 7" key="1">
    <citation type="submission" date="2018-01" db="EMBL/GenBank/DDBJ databases">
        <title>Metagenomic assembled genomes from two thermal pools in the Uzon Caldera, Kamchatka, Russia.</title>
        <authorList>
            <person name="Wilkins L."/>
            <person name="Ettinger C."/>
        </authorList>
    </citation>
    <scope>NUCLEOTIDE SEQUENCE [LARGE SCALE GENOMIC DNA]</scope>
    <source>
        <strain evidence="6">ARK-04</strain>
    </source>
</reference>
<name>A0A2N7QEM6_9BACT</name>
<dbReference type="PRINTS" id="PR00039">
    <property type="entry name" value="HTHLYSR"/>
</dbReference>
<dbReference type="InterPro" id="IPR036390">
    <property type="entry name" value="WH_DNA-bd_sf"/>
</dbReference>
<dbReference type="InterPro" id="IPR047788">
    <property type="entry name" value="LysR-like_Sec_metab"/>
</dbReference>
<keyword evidence="3" id="KW-0238">DNA-binding</keyword>
<feature type="domain" description="HTH lysR-type" evidence="5">
    <location>
        <begin position="8"/>
        <end position="65"/>
    </location>
</feature>
<protein>
    <submittedName>
        <fullName evidence="6">LysR family transcriptional regulator</fullName>
    </submittedName>
</protein>
<evidence type="ECO:0000256" key="4">
    <source>
        <dbReference type="ARBA" id="ARBA00023163"/>
    </source>
</evidence>
<evidence type="ECO:0000313" key="6">
    <source>
        <dbReference type="EMBL" id="PMP97022.1"/>
    </source>
</evidence>
<dbReference type="Proteomes" id="UP000235619">
    <property type="component" value="Unassembled WGS sequence"/>
</dbReference>
<gene>
    <name evidence="6" type="ORF">C0169_04125</name>
</gene>
<evidence type="ECO:0000256" key="3">
    <source>
        <dbReference type="ARBA" id="ARBA00023125"/>
    </source>
</evidence>
<evidence type="ECO:0000259" key="5">
    <source>
        <dbReference type="PROSITE" id="PS50931"/>
    </source>
</evidence>
<evidence type="ECO:0000256" key="1">
    <source>
        <dbReference type="ARBA" id="ARBA00009437"/>
    </source>
</evidence>
<keyword evidence="4" id="KW-0804">Transcription</keyword>
<dbReference type="NCBIfam" id="NF040786">
    <property type="entry name" value="LysR_Sec_metab"/>
    <property type="match status" value="1"/>
</dbReference>
<organism evidence="6 7">
    <name type="scientific">Thermodesulfobacterium geofontis</name>
    <dbReference type="NCBI Taxonomy" id="1295609"/>
    <lineage>
        <taxon>Bacteria</taxon>
        <taxon>Pseudomonadati</taxon>
        <taxon>Thermodesulfobacteriota</taxon>
        <taxon>Thermodesulfobacteria</taxon>
        <taxon>Thermodesulfobacteriales</taxon>
        <taxon>Thermodesulfobacteriaceae</taxon>
        <taxon>Thermodesulfobacterium</taxon>
    </lineage>
</organism>
<keyword evidence="2" id="KW-0805">Transcription regulation</keyword>
<proteinExistence type="inferred from homology"/>
<accession>A0A2N7QEM6</accession>
<dbReference type="Gene3D" id="3.40.190.290">
    <property type="match status" value="1"/>
</dbReference>
<dbReference type="Pfam" id="PF03466">
    <property type="entry name" value="LysR_substrate"/>
    <property type="match status" value="1"/>
</dbReference>
<dbReference type="SUPFAM" id="SSF53850">
    <property type="entry name" value="Periplasmic binding protein-like II"/>
    <property type="match status" value="1"/>
</dbReference>
<dbReference type="GO" id="GO:0000976">
    <property type="term" value="F:transcription cis-regulatory region binding"/>
    <property type="evidence" value="ECO:0007669"/>
    <property type="project" value="TreeGrafter"/>
</dbReference>
<sequence length="303" mass="34798">MIYNIPMIDFRKLEVFLKVYETRSFSKASKLLYLTQPTITLHIKDLEEVLGVKLLNRSTRKVIPSKAGKVVYEYGKEIIKFLKEMERELEIFKNEERGIIEIGGSTIPGQYILPKIIKTFKEKYPKISIFLKVGDKEIIEKVIKGDFDLGMVGAIFKSQRDLVFKPCYEDEIVLIAPSDFPKEEIKLEELYKIPLIKREEGSGTWKNALETLEKKGLDVLKLNIIGEMGSTEAIKEAVKNGLGCGFVSSLAIELERKLNLIKIIKIKGISIKRKFYFIYPKVKKLTSSEEKFIGFIKNVFNLS</sequence>
<dbReference type="GO" id="GO:0003700">
    <property type="term" value="F:DNA-binding transcription factor activity"/>
    <property type="evidence" value="ECO:0007669"/>
    <property type="project" value="InterPro"/>
</dbReference>
<dbReference type="Gene3D" id="1.10.10.10">
    <property type="entry name" value="Winged helix-like DNA-binding domain superfamily/Winged helix DNA-binding domain"/>
    <property type="match status" value="1"/>
</dbReference>